<keyword evidence="1" id="KW-0732">Signal</keyword>
<evidence type="ECO:0000313" key="3">
    <source>
        <dbReference type="EMBL" id="MBN7824269.1"/>
    </source>
</evidence>
<dbReference type="SUPFAM" id="SSF47473">
    <property type="entry name" value="EF-hand"/>
    <property type="match status" value="1"/>
</dbReference>
<evidence type="ECO:0000313" key="4">
    <source>
        <dbReference type="Proteomes" id="UP000664654"/>
    </source>
</evidence>
<dbReference type="AlphaFoldDB" id="A0A939DK85"/>
<dbReference type="InterPro" id="IPR011992">
    <property type="entry name" value="EF-hand-dom_pair"/>
</dbReference>
<feature type="signal peptide" evidence="1">
    <location>
        <begin position="1"/>
        <end position="20"/>
    </location>
</feature>
<dbReference type="Gene3D" id="1.10.238.10">
    <property type="entry name" value="EF-hand"/>
    <property type="match status" value="2"/>
</dbReference>
<dbReference type="Proteomes" id="UP000664654">
    <property type="component" value="Unassembled WGS sequence"/>
</dbReference>
<dbReference type="RefSeq" id="WP_206572392.1">
    <property type="nucleotide sequence ID" value="NZ_JAFKCV010000002.1"/>
</dbReference>
<accession>A0A939DK85</accession>
<protein>
    <submittedName>
        <fullName evidence="3">EF-hand domain-containing protein</fullName>
    </submittedName>
</protein>
<dbReference type="PROSITE" id="PS50222">
    <property type="entry name" value="EF_HAND_2"/>
    <property type="match status" value="1"/>
</dbReference>
<comment type="caution">
    <text evidence="3">The sequence shown here is derived from an EMBL/GenBank/DDBJ whole genome shotgun (WGS) entry which is preliminary data.</text>
</comment>
<proteinExistence type="predicted"/>
<evidence type="ECO:0000256" key="1">
    <source>
        <dbReference type="SAM" id="SignalP"/>
    </source>
</evidence>
<dbReference type="InterPro" id="IPR002048">
    <property type="entry name" value="EF_hand_dom"/>
</dbReference>
<reference evidence="3" key="1">
    <citation type="submission" date="2021-03" db="EMBL/GenBank/DDBJ databases">
        <title>novel species isolated from a fishpond in China.</title>
        <authorList>
            <person name="Lu H."/>
            <person name="Cai Z."/>
        </authorList>
    </citation>
    <scope>NUCLEOTIDE SEQUENCE</scope>
    <source>
        <strain evidence="3">JCM 30855</strain>
    </source>
</reference>
<dbReference type="InterPro" id="IPR018247">
    <property type="entry name" value="EF_Hand_1_Ca_BS"/>
</dbReference>
<sequence length="155" mass="17248">MTKLGLLALSTMSVTLIACAGNDLEKIGSTFGSLDNDHDGYISKEEADDDEIWEHFAMIDGNTDGEISRAEFNAYMQANAGLVAEDQDVVDSAKDAKVAKLDPIEHDFATLDEDENGYISLEEADDNQIEKHFGYVDSNRDSRVSRLEYQAYVRR</sequence>
<dbReference type="PROSITE" id="PS51257">
    <property type="entry name" value="PROKAR_LIPOPROTEIN"/>
    <property type="match status" value="1"/>
</dbReference>
<evidence type="ECO:0000259" key="2">
    <source>
        <dbReference type="PROSITE" id="PS50222"/>
    </source>
</evidence>
<dbReference type="PROSITE" id="PS00018">
    <property type="entry name" value="EF_HAND_1"/>
    <property type="match status" value="1"/>
</dbReference>
<feature type="domain" description="EF-hand" evidence="2">
    <location>
        <begin position="47"/>
        <end position="82"/>
    </location>
</feature>
<gene>
    <name evidence="3" type="ORF">J0A66_03415</name>
</gene>
<dbReference type="Pfam" id="PF13202">
    <property type="entry name" value="EF-hand_5"/>
    <property type="match status" value="2"/>
</dbReference>
<name>A0A939DK85_9ALTE</name>
<feature type="chain" id="PRO_5037190590" evidence="1">
    <location>
        <begin position="21"/>
        <end position="155"/>
    </location>
</feature>
<dbReference type="EMBL" id="JAFKCV010000002">
    <property type="protein sequence ID" value="MBN7824269.1"/>
    <property type="molecule type" value="Genomic_DNA"/>
</dbReference>
<organism evidence="3 4">
    <name type="scientific">Bowmanella dokdonensis</name>
    <dbReference type="NCBI Taxonomy" id="751969"/>
    <lineage>
        <taxon>Bacteria</taxon>
        <taxon>Pseudomonadati</taxon>
        <taxon>Pseudomonadota</taxon>
        <taxon>Gammaproteobacteria</taxon>
        <taxon>Alteromonadales</taxon>
        <taxon>Alteromonadaceae</taxon>
        <taxon>Bowmanella</taxon>
    </lineage>
</organism>
<keyword evidence="4" id="KW-1185">Reference proteome</keyword>
<dbReference type="GO" id="GO:0005509">
    <property type="term" value="F:calcium ion binding"/>
    <property type="evidence" value="ECO:0007669"/>
    <property type="project" value="InterPro"/>
</dbReference>